<feature type="region of interest" description="Disordered" evidence="1">
    <location>
        <begin position="1"/>
        <end position="57"/>
    </location>
</feature>
<evidence type="ECO:0000313" key="2">
    <source>
        <dbReference type="EMBL" id="KAK3922705.1"/>
    </source>
</evidence>
<reference evidence="2" key="2">
    <citation type="journal article" date="2023" name="BMC Genomics">
        <title>Pest status, molecular evolution, and epigenetic factors derived from the genome assembly of Frankliniella fusca, a thysanopteran phytovirus vector.</title>
        <authorList>
            <person name="Catto M.A."/>
            <person name="Labadie P.E."/>
            <person name="Jacobson A.L."/>
            <person name="Kennedy G.G."/>
            <person name="Srinivasan R."/>
            <person name="Hunt B.G."/>
        </authorList>
    </citation>
    <scope>NUCLEOTIDE SEQUENCE</scope>
    <source>
        <strain evidence="2">PL_HMW_Pooled</strain>
    </source>
</reference>
<dbReference type="AlphaFoldDB" id="A0AAE1HJX1"/>
<evidence type="ECO:0000313" key="3">
    <source>
        <dbReference type="Proteomes" id="UP001219518"/>
    </source>
</evidence>
<feature type="compositionally biased region" description="Acidic residues" evidence="1">
    <location>
        <begin position="379"/>
        <end position="412"/>
    </location>
</feature>
<feature type="non-terminal residue" evidence="2">
    <location>
        <position position="1"/>
    </location>
</feature>
<sequence>EIANRQQCGINSDDSTASSKNEDGSEGNEGAFEDLEGVADEAGAGQREEVREDLNENAPFDLKEEAAKFPMKEGTKASIKFVEDNVVILLENLMLNAKSKTREFLISCGLPLENIDAFLVGDTFKSGNPFEDLETIEDQLEYFCEKFGCVIPEEKYLGFRIENRYDRKLKMFLPKQISETFQYVFVIGSLSMIIRNAYLRSLILKEKHSDDGVYRSHKDGSDFKNNDFLRKYPFAIRIILYYDDLETTNALGSKDGIHKLGCFYISILNLPPEESSQLASIFLLALCVAEDLHGSDAYDKILTIFLEELKRLQSDEGVERDLTLDTTAVGVLRTSLLHKQHILEVERRPANEKLHGVRKRTPLVDVIIFISPEQENVLDDFGEGEEEQEENDQDEDEEDDEGENDEDVDPDETGARRRCRLKSKRLKKGINKLHHFAHYPMQMREKGPLIRLWCAKFEGRHRLIRKHAAVQHNFKNIPKTMSRMFQLSTLAAFLDLNGPRPVNISSSALGFCLVEQSQHRTELLAEGFLDTDTVYVVESVEKYGVEYQAGLFVVLKSKDVVPHPVFAII</sequence>
<feature type="region of interest" description="Disordered" evidence="1">
    <location>
        <begin position="379"/>
        <end position="418"/>
    </location>
</feature>
<protein>
    <submittedName>
        <fullName evidence="2">Polycystic kidney disease 1-related protein</fullName>
    </submittedName>
</protein>
<feature type="compositionally biased region" description="Polar residues" evidence="1">
    <location>
        <begin position="1"/>
        <end position="19"/>
    </location>
</feature>
<accession>A0AAE1HJX1</accession>
<dbReference type="EMBL" id="JAHWGI010001108">
    <property type="protein sequence ID" value="KAK3922705.1"/>
    <property type="molecule type" value="Genomic_DNA"/>
</dbReference>
<evidence type="ECO:0000256" key="1">
    <source>
        <dbReference type="SAM" id="MobiDB-lite"/>
    </source>
</evidence>
<dbReference type="Proteomes" id="UP001219518">
    <property type="component" value="Unassembled WGS sequence"/>
</dbReference>
<proteinExistence type="predicted"/>
<keyword evidence="3" id="KW-1185">Reference proteome</keyword>
<comment type="caution">
    <text evidence="2">The sequence shown here is derived from an EMBL/GenBank/DDBJ whole genome shotgun (WGS) entry which is preliminary data.</text>
</comment>
<name>A0AAE1HJX1_9NEOP</name>
<reference evidence="2" key="1">
    <citation type="submission" date="2021-07" db="EMBL/GenBank/DDBJ databases">
        <authorList>
            <person name="Catto M.A."/>
            <person name="Jacobson A."/>
            <person name="Kennedy G."/>
            <person name="Labadie P."/>
            <person name="Hunt B.G."/>
            <person name="Srinivasan R."/>
        </authorList>
    </citation>
    <scope>NUCLEOTIDE SEQUENCE</scope>
    <source>
        <strain evidence="2">PL_HMW_Pooled</strain>
        <tissue evidence="2">Head</tissue>
    </source>
</reference>
<organism evidence="2 3">
    <name type="scientific">Frankliniella fusca</name>
    <dbReference type="NCBI Taxonomy" id="407009"/>
    <lineage>
        <taxon>Eukaryota</taxon>
        <taxon>Metazoa</taxon>
        <taxon>Ecdysozoa</taxon>
        <taxon>Arthropoda</taxon>
        <taxon>Hexapoda</taxon>
        <taxon>Insecta</taxon>
        <taxon>Pterygota</taxon>
        <taxon>Neoptera</taxon>
        <taxon>Paraneoptera</taxon>
        <taxon>Thysanoptera</taxon>
        <taxon>Terebrantia</taxon>
        <taxon>Thripoidea</taxon>
        <taxon>Thripidae</taxon>
        <taxon>Frankliniella</taxon>
    </lineage>
</organism>
<gene>
    <name evidence="2" type="ORF">KUF71_000107</name>
</gene>